<protein>
    <recommendedName>
        <fullName evidence="3">Endonuclease/exonuclease/phosphatase domain-containing protein</fullName>
    </recommendedName>
</protein>
<proteinExistence type="predicted"/>
<dbReference type="SUPFAM" id="SSF56219">
    <property type="entry name" value="DNase I-like"/>
    <property type="match status" value="1"/>
</dbReference>
<dbReference type="InterPro" id="IPR036691">
    <property type="entry name" value="Endo/exonu/phosph_ase_sf"/>
</dbReference>
<name>A0A1Q9D136_SYMMI</name>
<feature type="signal peptide" evidence="2">
    <location>
        <begin position="1"/>
        <end position="22"/>
    </location>
</feature>
<dbReference type="GO" id="GO:0003824">
    <property type="term" value="F:catalytic activity"/>
    <property type="evidence" value="ECO:0007669"/>
    <property type="project" value="InterPro"/>
</dbReference>
<keyword evidence="2" id="KW-0732">Signal</keyword>
<gene>
    <name evidence="4" type="ORF">AK812_SmicGene29727</name>
</gene>
<feature type="region of interest" description="Disordered" evidence="1">
    <location>
        <begin position="216"/>
        <end position="264"/>
    </location>
</feature>
<sequence>MPGLPWIPYDALLMLLLPLCLSGIAFGLGCAMATVDQPLMMQHIPCPCLVHACLFDATPCPELQLRTRSNYRAQDQQELAATEWSNMADEGTSDDMVTVEVESPSPTRPSTSRAREASSETEPVIPAAPAPPGGRLEVREPAGPPPPRPIQELWQISTAISAVARTMADHSGVEPERVVTHLPHFWPSFRSVAVHVQAMPHADADHPNLLICSDEAPEEPEEPASKTEGAPTAAAHHPAPAAARTTEAETSDAGAPADVDASAADMSSPAEIRARWARLSPGGWAPPLAGLEAYQQFSLAHTWAKPDGDWRHTSRTTAGESEAGRPVDICVLQETAWRNDQEFSTNHQAANSTDWHIVHSAGPERSGILCMIRTGLLPSDSIRTACLQPGRLLHLRLLLQVPVDCLLVYQQAWNPQRADLRGTNKTAALLKQRRAIWTQVDDWLRRIPSRHGCLVIGDLNVSLNTEDSICGSGVPGDTASPHPDQGDIMDVLRAHRACALNTWGRPGPPSRTFLPPHSTTEKQGTQIDYIIAKGHMIDTVAKQAVAFDAPFVPTNGCRHRPVSAYVPCPRKVHRQPVKSRLTANQVGSMLEKPGFKENLSQHITQATTYDQLNQSVDEILIQGWRRARSTYQERRTPAGTPDAPAIDLEQPLTQYVHSMWIIRHRLRQHGQELSQWRRQGPEARRLFHAWSLTTILQRHTRAFRKACWRKKTQQVAAVVQASNIHQAAKRFAPKNPRRRLQLRDAQRHLQTHEAEFVQITEYYTS</sequence>
<feature type="region of interest" description="Disordered" evidence="1">
    <location>
        <begin position="98"/>
        <end position="146"/>
    </location>
</feature>
<feature type="compositionally biased region" description="Low complexity" evidence="1">
    <location>
        <begin position="251"/>
        <end position="264"/>
    </location>
</feature>
<dbReference type="InterPro" id="IPR005135">
    <property type="entry name" value="Endo/exonuclease/phosphatase"/>
</dbReference>
<dbReference type="OrthoDB" id="423025at2759"/>
<feature type="compositionally biased region" description="Low complexity" evidence="1">
    <location>
        <begin position="103"/>
        <end position="112"/>
    </location>
</feature>
<feature type="compositionally biased region" description="Low complexity" evidence="1">
    <location>
        <begin position="227"/>
        <end position="245"/>
    </location>
</feature>
<reference evidence="4 5" key="1">
    <citation type="submission" date="2016-02" db="EMBL/GenBank/DDBJ databases">
        <title>Genome analysis of coral dinoflagellate symbionts highlights evolutionary adaptations to a symbiotic lifestyle.</title>
        <authorList>
            <person name="Aranda M."/>
            <person name="Li Y."/>
            <person name="Liew Y.J."/>
            <person name="Baumgarten S."/>
            <person name="Simakov O."/>
            <person name="Wilson M."/>
            <person name="Piel J."/>
            <person name="Ashoor H."/>
            <person name="Bougouffa S."/>
            <person name="Bajic V.B."/>
            <person name="Ryu T."/>
            <person name="Ravasi T."/>
            <person name="Bayer T."/>
            <person name="Micklem G."/>
            <person name="Kim H."/>
            <person name="Bhak J."/>
            <person name="Lajeunesse T.C."/>
            <person name="Voolstra C.R."/>
        </authorList>
    </citation>
    <scope>NUCLEOTIDE SEQUENCE [LARGE SCALE GENOMIC DNA]</scope>
    <source>
        <strain evidence="4 5">CCMP2467</strain>
    </source>
</reference>
<dbReference type="Gene3D" id="3.60.10.10">
    <property type="entry name" value="Endonuclease/exonuclease/phosphatase"/>
    <property type="match status" value="1"/>
</dbReference>
<evidence type="ECO:0000256" key="1">
    <source>
        <dbReference type="SAM" id="MobiDB-lite"/>
    </source>
</evidence>
<feature type="chain" id="PRO_5043938077" description="Endonuclease/exonuclease/phosphatase domain-containing protein" evidence="2">
    <location>
        <begin position="23"/>
        <end position="765"/>
    </location>
</feature>
<evidence type="ECO:0000256" key="2">
    <source>
        <dbReference type="SAM" id="SignalP"/>
    </source>
</evidence>
<evidence type="ECO:0000259" key="3">
    <source>
        <dbReference type="Pfam" id="PF03372"/>
    </source>
</evidence>
<evidence type="ECO:0000313" key="5">
    <source>
        <dbReference type="Proteomes" id="UP000186817"/>
    </source>
</evidence>
<organism evidence="4 5">
    <name type="scientific">Symbiodinium microadriaticum</name>
    <name type="common">Dinoflagellate</name>
    <name type="synonym">Zooxanthella microadriatica</name>
    <dbReference type="NCBI Taxonomy" id="2951"/>
    <lineage>
        <taxon>Eukaryota</taxon>
        <taxon>Sar</taxon>
        <taxon>Alveolata</taxon>
        <taxon>Dinophyceae</taxon>
        <taxon>Suessiales</taxon>
        <taxon>Symbiodiniaceae</taxon>
        <taxon>Symbiodinium</taxon>
    </lineage>
</organism>
<comment type="caution">
    <text evidence="4">The sequence shown here is derived from an EMBL/GenBank/DDBJ whole genome shotgun (WGS) entry which is preliminary data.</text>
</comment>
<accession>A0A1Q9D136</accession>
<dbReference type="Pfam" id="PF03372">
    <property type="entry name" value="Exo_endo_phos"/>
    <property type="match status" value="1"/>
</dbReference>
<dbReference type="Proteomes" id="UP000186817">
    <property type="component" value="Unassembled WGS sequence"/>
</dbReference>
<keyword evidence="5" id="KW-1185">Reference proteome</keyword>
<feature type="domain" description="Endonuclease/exonuclease/phosphatase" evidence="3">
    <location>
        <begin position="324"/>
        <end position="535"/>
    </location>
</feature>
<evidence type="ECO:0000313" key="4">
    <source>
        <dbReference type="EMBL" id="OLP88863.1"/>
    </source>
</evidence>
<dbReference type="EMBL" id="LSRX01000790">
    <property type="protein sequence ID" value="OLP88863.1"/>
    <property type="molecule type" value="Genomic_DNA"/>
</dbReference>
<dbReference type="AlphaFoldDB" id="A0A1Q9D136"/>